<dbReference type="PANTHER" id="PTHR39160">
    <property type="entry name" value="CELL WALL-BINDING PROTEIN YOCH"/>
    <property type="match status" value="1"/>
</dbReference>
<name>A0AAF0BHX8_9ENTE</name>
<evidence type="ECO:0000313" key="8">
    <source>
        <dbReference type="Proteomes" id="UP001179600"/>
    </source>
</evidence>
<dbReference type="AlphaFoldDB" id="A0AAF0BHX8"/>
<gene>
    <name evidence="7" type="ORF">PML95_01535</name>
</gene>
<dbReference type="CDD" id="cd14667">
    <property type="entry name" value="3D_containing_proteins"/>
    <property type="match status" value="1"/>
</dbReference>
<dbReference type="InterPro" id="IPR057309">
    <property type="entry name" value="PcsB_CC"/>
</dbReference>
<keyword evidence="2" id="KW-0175">Coiled coil</keyword>
<dbReference type="InterPro" id="IPR010611">
    <property type="entry name" value="3D_dom"/>
</dbReference>
<feature type="chain" id="PRO_5041936587" evidence="4">
    <location>
        <begin position="27"/>
        <end position="385"/>
    </location>
</feature>
<evidence type="ECO:0000256" key="2">
    <source>
        <dbReference type="SAM" id="Coils"/>
    </source>
</evidence>
<feature type="domain" description="Peptidoglycan hydrolase PcsB coiled-coil" evidence="6">
    <location>
        <begin position="88"/>
        <end position="156"/>
    </location>
</feature>
<feature type="compositionally biased region" description="Polar residues" evidence="3">
    <location>
        <begin position="247"/>
        <end position="262"/>
    </location>
</feature>
<evidence type="ECO:0000256" key="1">
    <source>
        <dbReference type="ARBA" id="ARBA00022729"/>
    </source>
</evidence>
<dbReference type="Gene3D" id="2.40.40.10">
    <property type="entry name" value="RlpA-like domain"/>
    <property type="match status" value="1"/>
</dbReference>
<feature type="region of interest" description="Disordered" evidence="3">
    <location>
        <begin position="206"/>
        <end position="293"/>
    </location>
</feature>
<dbReference type="InterPro" id="IPR036908">
    <property type="entry name" value="RlpA-like_sf"/>
</dbReference>
<dbReference type="GO" id="GO:0004553">
    <property type="term" value="F:hydrolase activity, hydrolyzing O-glycosyl compounds"/>
    <property type="evidence" value="ECO:0007669"/>
    <property type="project" value="InterPro"/>
</dbReference>
<dbReference type="InterPro" id="IPR059180">
    <property type="entry name" value="3D_YorM"/>
</dbReference>
<dbReference type="GO" id="GO:0019867">
    <property type="term" value="C:outer membrane"/>
    <property type="evidence" value="ECO:0007669"/>
    <property type="project" value="InterPro"/>
</dbReference>
<feature type="compositionally biased region" description="Basic and acidic residues" evidence="3">
    <location>
        <begin position="206"/>
        <end position="242"/>
    </location>
</feature>
<sequence length="385" mass="42137">MNPKKMMTYLLLACLSLTSFSVPAYAESTREIKEKEQQVKDESEQIDSMITNVMASINKKYEAIAEIEKNIASSEKRIDETQKEIGVTKATIAKRKEVVAERLKGLQLKGASREGIQTILEAENLSDFLSRAYAVTVMQSAESEKIASLFAEQERLTTLETELETTQKELKTQQASVKTEQQALDSEMAGLEEKLAENNTVLKDLTDRRIAQESKERREREAQEKAKREQQEKVRKEKEAAEKAAQTANTESATTAPSQPETSEAPQTETKPAPAPTPAPEKPAAPEQNQSGNMLSGQATAYIATGNKTATGTVPAPHRTIAVDPSVIPLGSLVQIEVPSNPAYSGVYRAEDTGGVVKGHIIDIFVGSQGEAVNFGRRSILFKVL</sequence>
<dbReference type="Pfam" id="PF06725">
    <property type="entry name" value="3D"/>
    <property type="match status" value="1"/>
</dbReference>
<evidence type="ECO:0000256" key="3">
    <source>
        <dbReference type="SAM" id="MobiDB-lite"/>
    </source>
</evidence>
<dbReference type="InterPro" id="IPR051933">
    <property type="entry name" value="Resuscitation_pf_RpfB"/>
</dbReference>
<dbReference type="GO" id="GO:0009254">
    <property type="term" value="P:peptidoglycan turnover"/>
    <property type="evidence" value="ECO:0007669"/>
    <property type="project" value="InterPro"/>
</dbReference>
<protein>
    <submittedName>
        <fullName evidence="7">3D domain-containing protein</fullName>
    </submittedName>
</protein>
<feature type="compositionally biased region" description="Pro residues" evidence="3">
    <location>
        <begin position="273"/>
        <end position="283"/>
    </location>
</feature>
<dbReference type="Gene3D" id="6.10.250.3150">
    <property type="match status" value="1"/>
</dbReference>
<feature type="coiled-coil region" evidence="2">
    <location>
        <begin position="25"/>
        <end position="84"/>
    </location>
</feature>
<dbReference type="Pfam" id="PF24568">
    <property type="entry name" value="CC_PcsB"/>
    <property type="match status" value="1"/>
</dbReference>
<accession>A0AAF0BHX8</accession>
<evidence type="ECO:0000256" key="4">
    <source>
        <dbReference type="SAM" id="SignalP"/>
    </source>
</evidence>
<keyword evidence="1 4" id="KW-0732">Signal</keyword>
<evidence type="ECO:0000313" key="7">
    <source>
        <dbReference type="EMBL" id="WCG22955.1"/>
    </source>
</evidence>
<reference evidence="7" key="1">
    <citation type="submission" date="2023-01" db="EMBL/GenBank/DDBJ databases">
        <title>Oxazolidinone resistance genes in florfenicol resistant enterococci from beef cattle and veal calves at slaughter.</title>
        <authorList>
            <person name="Biggel M."/>
        </authorList>
    </citation>
    <scope>NUCLEOTIDE SEQUENCE</scope>
    <source>
        <strain evidence="7">K204-1</strain>
    </source>
</reference>
<dbReference type="SUPFAM" id="SSF50685">
    <property type="entry name" value="Barwin-like endoglucanases"/>
    <property type="match status" value="1"/>
</dbReference>
<evidence type="ECO:0000259" key="6">
    <source>
        <dbReference type="Pfam" id="PF24568"/>
    </source>
</evidence>
<dbReference type="RefSeq" id="WP_248848493.1">
    <property type="nucleotide sequence ID" value="NZ_CP090216.1"/>
</dbReference>
<evidence type="ECO:0000259" key="5">
    <source>
        <dbReference type="Pfam" id="PF06725"/>
    </source>
</evidence>
<dbReference type="PANTHER" id="PTHR39160:SF6">
    <property type="entry name" value="CELL WALL-BINDING PROTEIN YOCH"/>
    <property type="match status" value="1"/>
</dbReference>
<feature type="domain" description="3D" evidence="5">
    <location>
        <begin position="319"/>
        <end position="381"/>
    </location>
</feature>
<dbReference type="EMBL" id="CP116507">
    <property type="protein sequence ID" value="WCG22955.1"/>
    <property type="molecule type" value="Genomic_DNA"/>
</dbReference>
<proteinExistence type="predicted"/>
<dbReference type="Proteomes" id="UP001179600">
    <property type="component" value="Chromosome"/>
</dbReference>
<feature type="signal peptide" evidence="4">
    <location>
        <begin position="1"/>
        <end position="26"/>
    </location>
</feature>
<organism evidence="7 8">
    <name type="scientific">Vagococcus lutrae</name>
    <dbReference type="NCBI Taxonomy" id="81947"/>
    <lineage>
        <taxon>Bacteria</taxon>
        <taxon>Bacillati</taxon>
        <taxon>Bacillota</taxon>
        <taxon>Bacilli</taxon>
        <taxon>Lactobacillales</taxon>
        <taxon>Enterococcaceae</taxon>
        <taxon>Vagococcus</taxon>
    </lineage>
</organism>
<dbReference type="GeneID" id="72385521"/>